<protein>
    <recommendedName>
        <fullName evidence="3">F-box domain-containing protein</fullName>
    </recommendedName>
</protein>
<dbReference type="Proteomes" id="UP000284706">
    <property type="component" value="Unassembled WGS sequence"/>
</dbReference>
<dbReference type="AlphaFoldDB" id="A0A409YII6"/>
<name>A0A409YII6_9AGAR</name>
<reference evidence="1 2" key="1">
    <citation type="journal article" date="2018" name="Evol. Lett.">
        <title>Horizontal gene cluster transfer increased hallucinogenic mushroom diversity.</title>
        <authorList>
            <person name="Reynolds H.T."/>
            <person name="Vijayakumar V."/>
            <person name="Gluck-Thaler E."/>
            <person name="Korotkin H.B."/>
            <person name="Matheny P.B."/>
            <person name="Slot J.C."/>
        </authorList>
    </citation>
    <scope>NUCLEOTIDE SEQUENCE [LARGE SCALE GENOMIC DNA]</scope>
    <source>
        <strain evidence="1 2">SRW20</strain>
    </source>
</reference>
<gene>
    <name evidence="1" type="ORF">CVT26_009592</name>
</gene>
<evidence type="ECO:0008006" key="3">
    <source>
        <dbReference type="Google" id="ProtNLM"/>
    </source>
</evidence>
<comment type="caution">
    <text evidence="1">The sequence shown here is derived from an EMBL/GenBank/DDBJ whole genome shotgun (WGS) entry which is preliminary data.</text>
</comment>
<evidence type="ECO:0000313" key="2">
    <source>
        <dbReference type="Proteomes" id="UP000284706"/>
    </source>
</evidence>
<keyword evidence="2" id="KW-1185">Reference proteome</keyword>
<sequence length="457" mass="52242">MASKYVELPTEVLENVFSDVELCSDDPHIDATLQLLRGERTLGVKVIRASLTTRRPLGGVRDTPWIEPTFMVHWTRLRILELRGFPFDSPSDIKRFLSTLRTSCKRLQEFTFRPVSGSLPSQGFELEGLEKVSWQTTIDTPLTPILSASAATLAHITFLGRVIHRRGIQYDEFLKLRFPSLKSLELGSLEHSNTEIRTNQLITTFILAHPSIEHLSLGRSRPSYFIFQLDADQLKDDSLPALKSFEGYPENVTTLVRRRVQSLFSITSLSLCCPKEEEDPTRVLREMVEAVSDVEGMPRQFLSVTKLRFETSAVLNHHTPSNATSLTHHSWMDHLSQLCPNVLTWSGKLPPMNSAHLAKMFAMYEHLEIICLPWLSIIPGMPSALFDYFGIVSERCGHLRFIVARRPEYTERPNQVFILHRDNAGTLVRVESRIVHEYDVDWDEIFRKHDSPPDPLT</sequence>
<accession>A0A409YII6</accession>
<dbReference type="InParanoid" id="A0A409YII6"/>
<organism evidence="1 2">
    <name type="scientific">Gymnopilus dilepis</name>
    <dbReference type="NCBI Taxonomy" id="231916"/>
    <lineage>
        <taxon>Eukaryota</taxon>
        <taxon>Fungi</taxon>
        <taxon>Dikarya</taxon>
        <taxon>Basidiomycota</taxon>
        <taxon>Agaricomycotina</taxon>
        <taxon>Agaricomycetes</taxon>
        <taxon>Agaricomycetidae</taxon>
        <taxon>Agaricales</taxon>
        <taxon>Agaricineae</taxon>
        <taxon>Hymenogastraceae</taxon>
        <taxon>Gymnopilus</taxon>
    </lineage>
</organism>
<proteinExistence type="predicted"/>
<evidence type="ECO:0000313" key="1">
    <source>
        <dbReference type="EMBL" id="PPR02806.1"/>
    </source>
</evidence>
<dbReference type="OrthoDB" id="2939631at2759"/>
<dbReference type="EMBL" id="NHYE01000816">
    <property type="protein sequence ID" value="PPR02806.1"/>
    <property type="molecule type" value="Genomic_DNA"/>
</dbReference>